<dbReference type="NCBIfam" id="NF033542">
    <property type="entry name" value="transpos_IS110"/>
    <property type="match status" value="1"/>
</dbReference>
<evidence type="ECO:0000313" key="3">
    <source>
        <dbReference type="EMBL" id="XBH14767.1"/>
    </source>
</evidence>
<feature type="domain" description="Transposase IS110-like N-terminal" evidence="1">
    <location>
        <begin position="9"/>
        <end position="155"/>
    </location>
</feature>
<dbReference type="InterPro" id="IPR003346">
    <property type="entry name" value="Transposase_20"/>
</dbReference>
<dbReference type="PANTHER" id="PTHR33055:SF13">
    <property type="entry name" value="TRANSPOSASE"/>
    <property type="match status" value="1"/>
</dbReference>
<feature type="domain" description="Transposase IS116/IS110/IS902 C-terminal" evidence="2">
    <location>
        <begin position="224"/>
        <end position="297"/>
    </location>
</feature>
<dbReference type="AlphaFoldDB" id="A0AAU7D9L4"/>
<dbReference type="GO" id="GO:0004803">
    <property type="term" value="F:transposase activity"/>
    <property type="evidence" value="ECO:0007669"/>
    <property type="project" value="InterPro"/>
</dbReference>
<dbReference type="EMBL" id="CP121195">
    <property type="protein sequence ID" value="XBH14767.1"/>
    <property type="molecule type" value="Genomic_DNA"/>
</dbReference>
<sequence length="371" mass="41408">MKKIIRSFVGMDVHKATISISVAEDGRGGTVRFIGVIPNTPEAVGKMAKQLARHGELDFCYEASGCGYGVHRQLTSLGHKCIVVAPSLIPRKSGERIKTDRRDSEKLAILHRSGDLTPVWVPDPTHEALRDLVRARVDASMHLMRARQQLLAFLLRHGRSYTTGNHWTQRHRCWLAGQTFQEQAHGIVFQNYLETVWTAQARRDALVQRISTMVAAWSLGPLVEALRGLRGIDLISAATFIASTGDLSRFESPRLLMGYLGLVPSEHSSGGTIRRGGITKTGNREARRMLIEAAWSYQYPARIAKEKAEILVRLPKNIRDIAWKAQTRLCTRYRSLIAKGKKSTVVVAAIARELAGFIWAIGREMRLPMTA</sequence>
<dbReference type="Pfam" id="PF02371">
    <property type="entry name" value="Transposase_20"/>
    <property type="match status" value="1"/>
</dbReference>
<proteinExistence type="predicted"/>
<dbReference type="PANTHER" id="PTHR33055">
    <property type="entry name" value="TRANSPOSASE FOR INSERTION SEQUENCE ELEMENT IS1111A"/>
    <property type="match status" value="1"/>
</dbReference>
<dbReference type="GO" id="GO:0006313">
    <property type="term" value="P:DNA transposition"/>
    <property type="evidence" value="ECO:0007669"/>
    <property type="project" value="InterPro"/>
</dbReference>
<dbReference type="RefSeq" id="WP_348270039.1">
    <property type="nucleotide sequence ID" value="NZ_CP121195.1"/>
</dbReference>
<dbReference type="Pfam" id="PF01548">
    <property type="entry name" value="DEDD_Tnp_IS110"/>
    <property type="match status" value="1"/>
</dbReference>
<evidence type="ECO:0000259" key="1">
    <source>
        <dbReference type="Pfam" id="PF01548"/>
    </source>
</evidence>
<dbReference type="GO" id="GO:0003677">
    <property type="term" value="F:DNA binding"/>
    <property type="evidence" value="ECO:0007669"/>
    <property type="project" value="InterPro"/>
</dbReference>
<organism evidence="3">
    <name type="scientific">Edaphobacter paludis</name>
    <dbReference type="NCBI Taxonomy" id="3035702"/>
    <lineage>
        <taxon>Bacteria</taxon>
        <taxon>Pseudomonadati</taxon>
        <taxon>Acidobacteriota</taxon>
        <taxon>Terriglobia</taxon>
        <taxon>Terriglobales</taxon>
        <taxon>Acidobacteriaceae</taxon>
        <taxon>Edaphobacter</taxon>
    </lineage>
</organism>
<evidence type="ECO:0000259" key="2">
    <source>
        <dbReference type="Pfam" id="PF02371"/>
    </source>
</evidence>
<protein>
    <submittedName>
        <fullName evidence="3">IS110 family transposase</fullName>
    </submittedName>
</protein>
<reference evidence="3" key="1">
    <citation type="submission" date="2023-03" db="EMBL/GenBank/DDBJ databases">
        <title>Edaphobacter sp.</title>
        <authorList>
            <person name="Huber K.J."/>
            <person name="Papendorf J."/>
            <person name="Pilke C."/>
            <person name="Bunk B."/>
            <person name="Sproeer C."/>
            <person name="Pester M."/>
        </authorList>
    </citation>
    <scope>NUCLEOTIDE SEQUENCE</scope>
    <source>
        <strain evidence="3">DSM 109920</strain>
    </source>
</reference>
<dbReference type="InterPro" id="IPR047650">
    <property type="entry name" value="Transpos_IS110"/>
</dbReference>
<name>A0AAU7D9L4_9BACT</name>
<gene>
    <name evidence="3" type="ORF">P8936_06315</name>
</gene>
<accession>A0AAU7D9L4</accession>
<dbReference type="InterPro" id="IPR002525">
    <property type="entry name" value="Transp_IS110-like_N"/>
</dbReference>